<dbReference type="GO" id="GO:2000762">
    <property type="term" value="P:regulation of phenylpropanoid metabolic process"/>
    <property type="evidence" value="ECO:0007669"/>
    <property type="project" value="InterPro"/>
</dbReference>
<dbReference type="EMBL" id="JANAVB010016599">
    <property type="protein sequence ID" value="KAJ6831591.1"/>
    <property type="molecule type" value="Genomic_DNA"/>
</dbReference>
<feature type="region of interest" description="Disordered" evidence="1">
    <location>
        <begin position="827"/>
        <end position="853"/>
    </location>
</feature>
<sequence>MEEPMDADLESVVMAAVKSSAAASPAAEVSRLLRRKGEALPSLELGLVLVRNLCFENNGSALWKLLEYAMAAGLVSPLHVLALLTARVIPHRKAQPEAYRLYLELLSRYIFAAPPTAFGSHRERITKSIDDVLQLSHSYGIQKMDFGHAVILFILNIITNLIDATLADWGLQLRSNEKNCTISGVDDHMAMDVDADKNSTFKRNDYSEQIYRTNAVLAMKMVEKITASKKGKTFLRLVYLNMPEKFNLLLQRLQFIEFHQSSSQSLTAVNEILVNLFANIQNAIGEQYLFDKHQLIGVLLDVGPCGTIYRHRSGTGKTTCWIPFDTFMENAMDGKLLHTISDIEMLTEMTRTLQVINQATWQETFQALWVSALQLVQRDREPIEGPIPHIDARLCMLLSVVPLAIVHIVKEEDEMPSPANGGILGNEATGSEHGIGRNIYGSRGHGLVSSLQLLGHFSSLLSPPPSVVVAANIAAAKAATFIFNIQKGRGNLVGDNSNSTSVKAVGNMLHLIVEACISRKLIDTSAYFWPGYVDVLAPSTESILGQESPWSTFMKGAPLTTSLRNALMMTPASSLLELEKLYHIAINGSEEERSAAAKILCASSLIRGWNIQEHAVHIVVKLLSPPVPLDYSRSESHLVGYKSMLNSLLLGLSCVDVVHILCLYGKIPEVAVALLPLCETFGSLAPSSDQPSSTSDENAAYSVFSCAFLFLLRLWKFYGPPLEHCISGTGGTVQVQLTLNFLLLMHNSRIALEKSTARDGTVKFADPIGASSGQPVCIDSFPNLRAWYFQNQACIASTLSAVCSKNPVHQVANKILNMICQKMVKPSTMSENPSSGTSSSSSSTPANSVEHSNQRPMLPAWEILEAVPFVLEAILTACAYGKLSSRDLTTGLRDLVDFLPASLATIVSYFSAEITRGIWKPVLMNGTDWPSPAANLHSFESEIKEVLKSVGVHYPSSYQWATTPLMIPLPMAALVSLTITFKLDKSMEYIHGVAGQALENSTLGCMWPSMPIIGALWSQKVRRWHDFIVLSCAHAPFTQDKQAVAQLSRSCFSCFLDLSPVSGSDPMVRRAGVSGLLGQAFANRGVRLPIAPGTLYLRSCHNFYDAQFLIKTILRLVIEWTRNPVKSFAISAETTRAASTLGASLLCIAGGLQMVQVLCEETLPMFLFSLKKEEVGEGRYCRVLEGYGLAHMAIMSGALVWGVGKSSLKYISGLRTRVIGVHMDFVAGVLEGKVPAGCDIALLRVYVLCLVSLMVKFAPGWVPELKLSTLRRLADGLRTWGENDLALALLERGGAPAIEFIVDCML</sequence>
<dbReference type="PANTHER" id="PTHR33739">
    <property type="entry name" value="OS07G0681500 PROTEIN"/>
    <property type="match status" value="1"/>
</dbReference>
<dbReference type="PANTHER" id="PTHR33739:SF3">
    <property type="entry name" value="OS07G0681500 PROTEIN"/>
    <property type="match status" value="1"/>
</dbReference>
<evidence type="ECO:0008006" key="4">
    <source>
        <dbReference type="Google" id="ProtNLM"/>
    </source>
</evidence>
<keyword evidence="3" id="KW-1185">Reference proteome</keyword>
<reference evidence="2" key="1">
    <citation type="journal article" date="2023" name="GigaByte">
        <title>Genome assembly of the bearded iris, Iris pallida Lam.</title>
        <authorList>
            <person name="Bruccoleri R.E."/>
            <person name="Oakeley E.J."/>
            <person name="Faust A.M.E."/>
            <person name="Altorfer M."/>
            <person name="Dessus-Babus S."/>
            <person name="Burckhardt D."/>
            <person name="Oertli M."/>
            <person name="Naumann U."/>
            <person name="Petersen F."/>
            <person name="Wong J."/>
        </authorList>
    </citation>
    <scope>NUCLEOTIDE SEQUENCE</scope>
    <source>
        <strain evidence="2">GSM-AAB239-AS_SAM_17_03QT</strain>
    </source>
</reference>
<dbReference type="Proteomes" id="UP001140949">
    <property type="component" value="Unassembled WGS sequence"/>
</dbReference>
<protein>
    <recommendedName>
        <fullName evidence="4">Mediator of RNA polymerase II transcription subunit 33A</fullName>
    </recommendedName>
</protein>
<dbReference type="GO" id="GO:0016592">
    <property type="term" value="C:mediator complex"/>
    <property type="evidence" value="ECO:0007669"/>
    <property type="project" value="InterPro"/>
</dbReference>
<gene>
    <name evidence="2" type="ORF">M6B38_347470</name>
</gene>
<proteinExistence type="predicted"/>
<accession>A0AAX6GTM8</accession>
<evidence type="ECO:0000256" key="1">
    <source>
        <dbReference type="SAM" id="MobiDB-lite"/>
    </source>
</evidence>
<evidence type="ECO:0000313" key="3">
    <source>
        <dbReference type="Proteomes" id="UP001140949"/>
    </source>
</evidence>
<feature type="compositionally biased region" description="Low complexity" evidence="1">
    <location>
        <begin position="827"/>
        <end position="848"/>
    </location>
</feature>
<comment type="caution">
    <text evidence="2">The sequence shown here is derived from an EMBL/GenBank/DDBJ whole genome shotgun (WGS) entry which is preliminary data.</text>
</comment>
<reference evidence="2" key="2">
    <citation type="submission" date="2023-04" db="EMBL/GenBank/DDBJ databases">
        <authorList>
            <person name="Bruccoleri R.E."/>
            <person name="Oakeley E.J."/>
            <person name="Faust A.-M."/>
            <person name="Dessus-Babus S."/>
            <person name="Altorfer M."/>
            <person name="Burckhardt D."/>
            <person name="Oertli M."/>
            <person name="Naumann U."/>
            <person name="Petersen F."/>
            <person name="Wong J."/>
        </authorList>
    </citation>
    <scope>NUCLEOTIDE SEQUENCE</scope>
    <source>
        <strain evidence="2">GSM-AAB239-AS_SAM_17_03QT</strain>
        <tissue evidence="2">Leaf</tissue>
    </source>
</reference>
<evidence type="ECO:0000313" key="2">
    <source>
        <dbReference type="EMBL" id="KAJ6831591.1"/>
    </source>
</evidence>
<dbReference type="InterPro" id="IPR039638">
    <property type="entry name" value="MED33A/B"/>
</dbReference>
<name>A0AAX6GTM8_IRIPA</name>
<organism evidence="2 3">
    <name type="scientific">Iris pallida</name>
    <name type="common">Sweet iris</name>
    <dbReference type="NCBI Taxonomy" id="29817"/>
    <lineage>
        <taxon>Eukaryota</taxon>
        <taxon>Viridiplantae</taxon>
        <taxon>Streptophyta</taxon>
        <taxon>Embryophyta</taxon>
        <taxon>Tracheophyta</taxon>
        <taxon>Spermatophyta</taxon>
        <taxon>Magnoliopsida</taxon>
        <taxon>Liliopsida</taxon>
        <taxon>Asparagales</taxon>
        <taxon>Iridaceae</taxon>
        <taxon>Iridoideae</taxon>
        <taxon>Irideae</taxon>
        <taxon>Iris</taxon>
    </lineage>
</organism>